<keyword evidence="5" id="KW-0653">Protein transport</keyword>
<comment type="function">
    <text evidence="5">Component of the exocyst complex involved in the docking of exocytic vesicles with fusion sites on the plasma membrane.</text>
</comment>
<dbReference type="GO" id="GO:0015031">
    <property type="term" value="P:protein transport"/>
    <property type="evidence" value="ECO:0007669"/>
    <property type="project" value="UniProtKB-KW"/>
</dbReference>
<dbReference type="Pfam" id="PF03081">
    <property type="entry name" value="Exo70_C"/>
    <property type="match status" value="2"/>
</dbReference>
<dbReference type="GeneID" id="110980225"/>
<dbReference type="OrthoDB" id="1922221at2759"/>
<evidence type="ECO:0000256" key="2">
    <source>
        <dbReference type="ARBA" id="ARBA00022448"/>
    </source>
</evidence>
<evidence type="ECO:0000256" key="6">
    <source>
        <dbReference type="SAM" id="MobiDB-lite"/>
    </source>
</evidence>
<evidence type="ECO:0000256" key="4">
    <source>
        <dbReference type="ARBA" id="ARBA00026169"/>
    </source>
</evidence>
<dbReference type="InterPro" id="IPR016159">
    <property type="entry name" value="Cullin_repeat-like_dom_sf"/>
</dbReference>
<dbReference type="Proteomes" id="UP000694845">
    <property type="component" value="Unplaced"/>
</dbReference>
<dbReference type="Gene3D" id="1.20.1280.170">
    <property type="entry name" value="Exocyst complex component Exo70"/>
    <property type="match status" value="3"/>
</dbReference>
<feature type="region of interest" description="Disordered" evidence="6">
    <location>
        <begin position="260"/>
        <end position="298"/>
    </location>
</feature>
<dbReference type="KEGG" id="aplc:110980225"/>
<dbReference type="PANTHER" id="PTHR12542:SF41">
    <property type="entry name" value="EXOCYST COMPLEX COMPONENT 7"/>
    <property type="match status" value="1"/>
</dbReference>
<evidence type="ECO:0000256" key="3">
    <source>
        <dbReference type="ARBA" id="ARBA00022483"/>
    </source>
</evidence>
<evidence type="ECO:0000313" key="9">
    <source>
        <dbReference type="RefSeq" id="XP_022092387.1"/>
    </source>
</evidence>
<dbReference type="SUPFAM" id="SSF74788">
    <property type="entry name" value="Cullin repeat-like"/>
    <property type="match status" value="1"/>
</dbReference>
<dbReference type="AlphaFoldDB" id="A0A8B7YIF0"/>
<accession>A0A8B7YIF0</accession>
<keyword evidence="2 5" id="KW-0813">Transport</keyword>
<dbReference type="Pfam" id="PF20669">
    <property type="entry name" value="Exo70_N"/>
    <property type="match status" value="1"/>
</dbReference>
<comment type="similarity">
    <text evidence="1 5">Belongs to the EXO70 family.</text>
</comment>
<evidence type="ECO:0000259" key="7">
    <source>
        <dbReference type="Pfam" id="PF03081"/>
    </source>
</evidence>
<feature type="compositionally biased region" description="Polar residues" evidence="6">
    <location>
        <begin position="281"/>
        <end position="290"/>
    </location>
</feature>
<keyword evidence="3 5" id="KW-0268">Exocytosis</keyword>
<protein>
    <recommendedName>
        <fullName evidence="4 5">Exocyst complex component 7</fullName>
    </recommendedName>
    <alternativeName>
        <fullName evidence="5">Exocyst complex component Exo70</fullName>
    </alternativeName>
</protein>
<evidence type="ECO:0000256" key="5">
    <source>
        <dbReference type="RuleBase" id="RU365026"/>
    </source>
</evidence>
<proteinExistence type="inferred from homology"/>
<reference evidence="9" key="1">
    <citation type="submission" date="2025-08" db="UniProtKB">
        <authorList>
            <consortium name="RefSeq"/>
        </authorList>
    </citation>
    <scope>IDENTIFICATION</scope>
</reference>
<dbReference type="RefSeq" id="XP_022092387.1">
    <property type="nucleotide sequence ID" value="XM_022236695.1"/>
</dbReference>
<feature type="domain" description="Exocyst complex subunit Exo70 C-terminal" evidence="7">
    <location>
        <begin position="318"/>
        <end position="613"/>
    </location>
</feature>
<keyword evidence="8" id="KW-1185">Reference proteome</keyword>
<dbReference type="InterPro" id="IPR004140">
    <property type="entry name" value="Exo70"/>
</dbReference>
<organism evidence="8 9">
    <name type="scientific">Acanthaster planci</name>
    <name type="common">Crown-of-thorns starfish</name>
    <dbReference type="NCBI Taxonomy" id="133434"/>
    <lineage>
        <taxon>Eukaryota</taxon>
        <taxon>Metazoa</taxon>
        <taxon>Echinodermata</taxon>
        <taxon>Eleutherozoa</taxon>
        <taxon>Asterozoa</taxon>
        <taxon>Asteroidea</taxon>
        <taxon>Valvatacea</taxon>
        <taxon>Valvatida</taxon>
        <taxon>Acanthasteridae</taxon>
        <taxon>Acanthaster</taxon>
    </lineage>
</organism>
<gene>
    <name evidence="9" type="primary">LOC110980225</name>
</gene>
<dbReference type="GO" id="GO:0006887">
    <property type="term" value="P:exocytosis"/>
    <property type="evidence" value="ECO:0007669"/>
    <property type="project" value="UniProtKB-KW"/>
</dbReference>
<dbReference type="GO" id="GO:0000145">
    <property type="term" value="C:exocyst"/>
    <property type="evidence" value="ECO:0007669"/>
    <property type="project" value="InterPro"/>
</dbReference>
<feature type="domain" description="Exocyst complex subunit Exo70 C-terminal" evidence="7">
    <location>
        <begin position="620"/>
        <end position="704"/>
    </location>
</feature>
<dbReference type="CTD" id="23265"/>
<dbReference type="GO" id="GO:0005546">
    <property type="term" value="F:phosphatidylinositol-4,5-bisphosphate binding"/>
    <property type="evidence" value="ECO:0007669"/>
    <property type="project" value="InterPro"/>
</dbReference>
<dbReference type="PANTHER" id="PTHR12542">
    <property type="entry name" value="EXOCYST COMPLEX PROTEIN EXO70"/>
    <property type="match status" value="1"/>
</dbReference>
<evidence type="ECO:0000256" key="1">
    <source>
        <dbReference type="ARBA" id="ARBA00006756"/>
    </source>
</evidence>
<dbReference type="InterPro" id="IPR046364">
    <property type="entry name" value="Exo70_C"/>
</dbReference>
<evidence type="ECO:0000313" key="8">
    <source>
        <dbReference type="Proteomes" id="UP000694845"/>
    </source>
</evidence>
<sequence length="711" mass="80569">MEDTVQKIQAIDEKLVKGAEDLAFIQDSLSKSSQMTSNMVTILTSFEERLGMLEQNILPVHRETVSLQKLQENLSITLNVFDEVLSHHDAVRDLEQAVKAGAGNGLEQYLSHMQQIEDAKNFFEEHNPSSPELAKATSLFNTGKDSLQNEFRVLLSRHGQTVPPTTVLDLIAAEEEDFASDSVSLSLSQMPESAMEDLTEIARWLRDHSKTLDFIDIYHATRSIILKKSVETLKDHLRKSTIPSMGNFSPMVTAGKVHKMKDTPKGRTSSNLRPVVARKGSSASQTSKGETSGRKFQSLAPDSHVDLDSEIENYLYCVSGLLKLMQSEAQIMTGIIPGEHQRRTFDKIIEKAMEMIFQDGEAISSAAKRAVLKHDYTAILTVFPVAKHLSQIRPEFEETLQGTTPTTRSKLPSLIASLETTGAKALEEFFDVVKNDPDKSNMPKDGTVHELTSNALTFLEHLLDYIDTTAAMLTAHRDQGYSPKTTDVDANKRQVSIYVAKVLGALSLNLDQKAKTYSDQYLGAIFLLNNYHYILKSLERSELMKLVLVSTPDIESHYADVIRDQKKEYSKSWNKVLSHILEVNKPMSSQRMAQEAAKLKDKERQQIKDKFKEQFTYKVKDKKERQMIKDIFKGFNQDFEELYKTQKSYAIPHAELRTALREENKKLIVQPYQVFRDKYMLINFTKNPGKYMKLTKEEVAASIDKFFDITA</sequence>
<name>A0A8B7YIF0_ACAPL</name>